<dbReference type="InterPro" id="IPR025054">
    <property type="entry name" value="DUF3991"/>
</dbReference>
<dbReference type="RefSeq" id="WP_109727978.1">
    <property type="nucleotide sequence ID" value="NZ_QGDI01000018.1"/>
</dbReference>
<dbReference type="Pfam" id="PF13154">
    <property type="entry name" value="DUF3991"/>
    <property type="match status" value="1"/>
</dbReference>
<sequence>MPYIPFTDEQKVMANSVDLEYFLRSRGETLEKVGREYKLIYSDGSGRHDSITMFGSTWFDHKNQTGGGAIKFMQYFYGMSFTDAVQNLLGYTVSPLARSVPETAPEPKKEFTLPPKNKTINRVYAYLIKQRYIAPEVVSFFAKKGKIYEDSEHHNAVFVGYDESGVPKQAHKRSTNSYGKTFRITVEGSDTDYSFAHYGTSGRLYVFEAPIDMLSYITLHPENWQEHSYIAMNGVYESAVLKALDLHDNIEHIVICTDNDEGGIDAYDRLNDLLQERGYTNVTRIYPTNKDFNEDLKARNGQPALIAVPHERKQTFYGNVDNLGYYPCRPDKLTSQLRAAFKNGQYRYLAEYALAGSAFFMRVKDESKAHSALKAKLRKEYRAYKDKARLDVKCRDLSNKLKEVLSDLKQPARTYEQSIATAKRLYELADCAVKVETETDMVTAPAEEMSENEDQDEEAELSPLPSLS</sequence>
<organism evidence="3 4">
    <name type="scientific">Ruminococcus flavefaciens</name>
    <dbReference type="NCBI Taxonomy" id="1265"/>
    <lineage>
        <taxon>Bacteria</taxon>
        <taxon>Bacillati</taxon>
        <taxon>Bacillota</taxon>
        <taxon>Clostridia</taxon>
        <taxon>Eubacteriales</taxon>
        <taxon>Oscillospiraceae</taxon>
        <taxon>Ruminococcus</taxon>
    </lineage>
</organism>
<dbReference type="EMBL" id="QGDI01000018">
    <property type="protein sequence ID" value="PWJ09885.1"/>
    <property type="molecule type" value="Genomic_DNA"/>
</dbReference>
<dbReference type="OrthoDB" id="9802530at2"/>
<feature type="region of interest" description="Disordered" evidence="1">
    <location>
        <begin position="442"/>
        <end position="468"/>
    </location>
</feature>
<reference evidence="3 4" key="1">
    <citation type="submission" date="2018-05" db="EMBL/GenBank/DDBJ databases">
        <title>The Hungate 1000. A catalogue of reference genomes from the rumen microbiome.</title>
        <authorList>
            <person name="Kelly W."/>
        </authorList>
    </citation>
    <scope>NUCLEOTIDE SEQUENCE [LARGE SCALE GENOMIC DNA]</scope>
    <source>
        <strain evidence="3 4">SAb67</strain>
    </source>
</reference>
<feature type="compositionally biased region" description="Acidic residues" evidence="1">
    <location>
        <begin position="448"/>
        <end position="460"/>
    </location>
</feature>
<accession>A0A315XT39</accession>
<evidence type="ECO:0000256" key="1">
    <source>
        <dbReference type="SAM" id="MobiDB-lite"/>
    </source>
</evidence>
<evidence type="ECO:0000313" key="3">
    <source>
        <dbReference type="EMBL" id="PWJ09885.1"/>
    </source>
</evidence>
<dbReference type="Gene3D" id="3.40.1360.10">
    <property type="match status" value="1"/>
</dbReference>
<proteinExistence type="predicted"/>
<dbReference type="Proteomes" id="UP000245720">
    <property type="component" value="Unassembled WGS sequence"/>
</dbReference>
<comment type="caution">
    <text evidence="3">The sequence shown here is derived from an EMBL/GenBank/DDBJ whole genome shotgun (WGS) entry which is preliminary data.</text>
</comment>
<evidence type="ECO:0000259" key="2">
    <source>
        <dbReference type="Pfam" id="PF13154"/>
    </source>
</evidence>
<dbReference type="SUPFAM" id="SSF57783">
    <property type="entry name" value="Zinc beta-ribbon"/>
    <property type="match status" value="1"/>
</dbReference>
<gene>
    <name evidence="3" type="ORF">IE37_03319</name>
</gene>
<dbReference type="AlphaFoldDB" id="A0A315XT39"/>
<protein>
    <submittedName>
        <fullName evidence="3">Uncharacterized protein DUF3991</fullName>
    </submittedName>
</protein>
<feature type="domain" description="DUF3991" evidence="2">
    <location>
        <begin position="125"/>
        <end position="200"/>
    </location>
</feature>
<dbReference type="CDD" id="cd00188">
    <property type="entry name" value="TOPRIM"/>
    <property type="match status" value="1"/>
</dbReference>
<dbReference type="SUPFAM" id="SSF56731">
    <property type="entry name" value="DNA primase core"/>
    <property type="match status" value="1"/>
</dbReference>
<evidence type="ECO:0000313" key="4">
    <source>
        <dbReference type="Proteomes" id="UP000245720"/>
    </source>
</evidence>
<name>A0A315XT39_RUMFL</name>
<dbReference type="Pfam" id="PF13155">
    <property type="entry name" value="Toprim_2"/>
    <property type="match status" value="1"/>
</dbReference>